<evidence type="ECO:0000313" key="2">
    <source>
        <dbReference type="EMBL" id="KAG8039861.1"/>
    </source>
</evidence>
<dbReference type="AlphaFoldDB" id="A0A8J5REW5"/>
<evidence type="ECO:0000313" key="3">
    <source>
        <dbReference type="Proteomes" id="UP000729913"/>
    </source>
</evidence>
<keyword evidence="1" id="KW-0812">Transmembrane</keyword>
<gene>
    <name evidence="2" type="ORF">G9C98_000590</name>
</gene>
<feature type="transmembrane region" description="Helical" evidence="1">
    <location>
        <begin position="15"/>
        <end position="37"/>
    </location>
</feature>
<accession>A0A8J5REW5</accession>
<proteinExistence type="predicted"/>
<reference evidence="2" key="2">
    <citation type="submission" date="2021-04" db="EMBL/GenBank/DDBJ databases">
        <title>Genome-wide patterns of bracovirus chromosomal integration into multiple host tissues during parasitism.</title>
        <authorList>
            <person name="Chebbi M.A.C."/>
        </authorList>
    </citation>
    <scope>NUCLEOTIDE SEQUENCE</scope>
    <source>
        <tissue evidence="2">Whole body</tissue>
    </source>
</reference>
<evidence type="ECO:0000256" key="1">
    <source>
        <dbReference type="SAM" id="Phobius"/>
    </source>
</evidence>
<keyword evidence="3" id="KW-1185">Reference proteome</keyword>
<organism evidence="2 3">
    <name type="scientific">Cotesia typhae</name>
    <dbReference type="NCBI Taxonomy" id="2053667"/>
    <lineage>
        <taxon>Eukaryota</taxon>
        <taxon>Metazoa</taxon>
        <taxon>Ecdysozoa</taxon>
        <taxon>Arthropoda</taxon>
        <taxon>Hexapoda</taxon>
        <taxon>Insecta</taxon>
        <taxon>Pterygota</taxon>
        <taxon>Neoptera</taxon>
        <taxon>Endopterygota</taxon>
        <taxon>Hymenoptera</taxon>
        <taxon>Apocrita</taxon>
        <taxon>Ichneumonoidea</taxon>
        <taxon>Braconidae</taxon>
        <taxon>Microgastrinae</taxon>
        <taxon>Cotesia</taxon>
    </lineage>
</organism>
<keyword evidence="1" id="KW-1133">Transmembrane helix</keyword>
<dbReference type="Proteomes" id="UP000729913">
    <property type="component" value="Unassembled WGS sequence"/>
</dbReference>
<protein>
    <submittedName>
        <fullName evidence="2">Uncharacterized protein</fullName>
    </submittedName>
</protein>
<name>A0A8J5REW5_9HYME</name>
<comment type="caution">
    <text evidence="2">The sequence shown here is derived from an EMBL/GenBank/DDBJ whole genome shotgun (WGS) entry which is preliminary data.</text>
</comment>
<reference evidence="2" key="1">
    <citation type="submission" date="2020-03" db="EMBL/GenBank/DDBJ databases">
        <authorList>
            <person name="Chebbi M.A."/>
            <person name="Drezen J.M."/>
        </authorList>
    </citation>
    <scope>NUCLEOTIDE SEQUENCE</scope>
    <source>
        <tissue evidence="2">Whole body</tissue>
    </source>
</reference>
<dbReference type="EMBL" id="JAAOIC020000032">
    <property type="protein sequence ID" value="KAG8039861.1"/>
    <property type="molecule type" value="Genomic_DNA"/>
</dbReference>
<sequence>MYIKIRSLHSNSSTILINVLAIMDAVFHISQLIRFIYKNNDNYNYCNYSSTINYLHICLLSQ</sequence>
<keyword evidence="1" id="KW-0472">Membrane</keyword>